<evidence type="ECO:0000313" key="7">
    <source>
        <dbReference type="EMBL" id="MBR0596869.1"/>
    </source>
</evidence>
<name>A0A8J7VY33_9FIRM</name>
<evidence type="ECO:0000256" key="4">
    <source>
        <dbReference type="ARBA" id="ARBA00023136"/>
    </source>
</evidence>
<dbReference type="EMBL" id="JAGSND010000002">
    <property type="protein sequence ID" value="MBR0596869.1"/>
    <property type="molecule type" value="Genomic_DNA"/>
</dbReference>
<dbReference type="PANTHER" id="PTHR34990">
    <property type="entry name" value="UDP-2,3-DIACYLGLUCOSAMINE HYDROLASE-RELATED"/>
    <property type="match status" value="1"/>
</dbReference>
<dbReference type="GO" id="GO:0008758">
    <property type="term" value="F:UDP-2,3-diacylglucosamine hydrolase activity"/>
    <property type="evidence" value="ECO:0007669"/>
    <property type="project" value="TreeGrafter"/>
</dbReference>
<dbReference type="Pfam" id="PF00149">
    <property type="entry name" value="Metallophos"/>
    <property type="match status" value="1"/>
</dbReference>
<keyword evidence="2" id="KW-0997">Cell inner membrane</keyword>
<protein>
    <submittedName>
        <fullName evidence="7">Serine/threonine protein phosphatase</fullName>
    </submittedName>
</protein>
<dbReference type="Gene3D" id="3.60.21.10">
    <property type="match status" value="1"/>
</dbReference>
<evidence type="ECO:0000256" key="5">
    <source>
        <dbReference type="ARBA" id="ARBA00023211"/>
    </source>
</evidence>
<proteinExistence type="predicted"/>
<dbReference type="InterPro" id="IPR029052">
    <property type="entry name" value="Metallo-depent_PP-like"/>
</dbReference>
<dbReference type="InterPro" id="IPR004843">
    <property type="entry name" value="Calcineurin-like_PHP"/>
</dbReference>
<sequence length="324" mass="38261">MNTRSRLDEVFTKAFPVPFDDASKFVFFGDVHRGDDSLSDEFGRNRHIYYHALNYYYQNDFTYVEVGDGDELWEHPKYDHIRSAHVSVFEMLKNFHKANRFYMLFGNHNMQLRDPKYVKDHLYHIYDEYLDLKEDLFPNLNVHEALILKHRNSGQEIFVVHGHQGDLINDQLWRVSYVLIRYIWRFLHVLGVKYAASPARNRTKRHKIEKSYNKWNEQRDIMIICGHTHRPKFPSCSEPAYFNTGCCIHPRGITCLELMYGKIMLVSWNMHSKKDGTVYIKRTLIKGPEPISTYRTQGVCAAKKTKGILKFFQINPGEPVSEAE</sequence>
<dbReference type="InterPro" id="IPR043461">
    <property type="entry name" value="LpxH-like"/>
</dbReference>
<keyword evidence="5" id="KW-0464">Manganese</keyword>
<evidence type="ECO:0000313" key="8">
    <source>
        <dbReference type="Proteomes" id="UP000675664"/>
    </source>
</evidence>
<gene>
    <name evidence="7" type="ORF">KCX82_03170</name>
</gene>
<keyword evidence="3" id="KW-0479">Metal-binding</keyword>
<feature type="domain" description="Calcineurin-like phosphoesterase" evidence="6">
    <location>
        <begin position="24"/>
        <end position="231"/>
    </location>
</feature>
<keyword evidence="8" id="KW-1185">Reference proteome</keyword>
<evidence type="ECO:0000256" key="3">
    <source>
        <dbReference type="ARBA" id="ARBA00022723"/>
    </source>
</evidence>
<keyword evidence="1" id="KW-1003">Cell membrane</keyword>
<evidence type="ECO:0000256" key="2">
    <source>
        <dbReference type="ARBA" id="ARBA00022519"/>
    </source>
</evidence>
<dbReference type="RefSeq" id="WP_227017003.1">
    <property type="nucleotide sequence ID" value="NZ_JAGSND010000002.1"/>
</dbReference>
<evidence type="ECO:0000256" key="1">
    <source>
        <dbReference type="ARBA" id="ARBA00022475"/>
    </source>
</evidence>
<accession>A0A8J7VY33</accession>
<dbReference type="GO" id="GO:0016020">
    <property type="term" value="C:membrane"/>
    <property type="evidence" value="ECO:0007669"/>
    <property type="project" value="GOC"/>
</dbReference>
<evidence type="ECO:0000259" key="6">
    <source>
        <dbReference type="Pfam" id="PF00149"/>
    </source>
</evidence>
<dbReference type="SUPFAM" id="SSF56300">
    <property type="entry name" value="Metallo-dependent phosphatases"/>
    <property type="match status" value="1"/>
</dbReference>
<organism evidence="7 8">
    <name type="scientific">Sinanaerobacter chloroacetimidivorans</name>
    <dbReference type="NCBI Taxonomy" id="2818044"/>
    <lineage>
        <taxon>Bacteria</taxon>
        <taxon>Bacillati</taxon>
        <taxon>Bacillota</taxon>
        <taxon>Clostridia</taxon>
        <taxon>Peptostreptococcales</taxon>
        <taxon>Anaerovoracaceae</taxon>
        <taxon>Sinanaerobacter</taxon>
    </lineage>
</organism>
<dbReference type="AlphaFoldDB" id="A0A8J7VY33"/>
<dbReference type="PANTHER" id="PTHR34990:SF2">
    <property type="entry name" value="BLL8164 PROTEIN"/>
    <property type="match status" value="1"/>
</dbReference>
<comment type="caution">
    <text evidence="7">The sequence shown here is derived from an EMBL/GenBank/DDBJ whole genome shotgun (WGS) entry which is preliminary data.</text>
</comment>
<dbReference type="GO" id="GO:0009245">
    <property type="term" value="P:lipid A biosynthetic process"/>
    <property type="evidence" value="ECO:0007669"/>
    <property type="project" value="TreeGrafter"/>
</dbReference>
<dbReference type="Proteomes" id="UP000675664">
    <property type="component" value="Unassembled WGS sequence"/>
</dbReference>
<reference evidence="7" key="2">
    <citation type="submission" date="2021-04" db="EMBL/GenBank/DDBJ databases">
        <authorList>
            <person name="Liu J."/>
        </authorList>
    </citation>
    <scope>NUCLEOTIDE SEQUENCE</scope>
    <source>
        <strain evidence="7">BAD-6</strain>
    </source>
</reference>
<reference evidence="7" key="1">
    <citation type="submission" date="2021-04" db="EMBL/GenBank/DDBJ databases">
        <title>Sinoanaerobacter chloroacetimidivorans sp. nov., an obligate anaerobic bacterium isolated from anaerobic sludge.</title>
        <authorList>
            <person name="Bao Y."/>
        </authorList>
    </citation>
    <scope>NUCLEOTIDE SEQUENCE</scope>
    <source>
        <strain evidence="7">BAD-6</strain>
    </source>
</reference>
<dbReference type="GO" id="GO:0046872">
    <property type="term" value="F:metal ion binding"/>
    <property type="evidence" value="ECO:0007669"/>
    <property type="project" value="UniProtKB-KW"/>
</dbReference>
<keyword evidence="4" id="KW-0472">Membrane</keyword>